<proteinExistence type="predicted"/>
<dbReference type="InterPro" id="IPR018062">
    <property type="entry name" value="HTH_AraC-typ_CS"/>
</dbReference>
<dbReference type="PROSITE" id="PS01124">
    <property type="entry name" value="HTH_ARAC_FAMILY_2"/>
    <property type="match status" value="1"/>
</dbReference>
<dbReference type="Pfam" id="PF12833">
    <property type="entry name" value="HTH_18"/>
    <property type="match status" value="1"/>
</dbReference>
<dbReference type="SMART" id="SM00342">
    <property type="entry name" value="HTH_ARAC"/>
    <property type="match status" value="1"/>
</dbReference>
<evidence type="ECO:0000313" key="6">
    <source>
        <dbReference type="Proteomes" id="UP000019365"/>
    </source>
</evidence>
<name>W7UFN0_RUMFL</name>
<evidence type="ECO:0000256" key="1">
    <source>
        <dbReference type="ARBA" id="ARBA00023015"/>
    </source>
</evidence>
<organism evidence="5 6">
    <name type="scientific">Ruminococcus flavefaciens 007c</name>
    <dbReference type="NCBI Taxonomy" id="1341157"/>
    <lineage>
        <taxon>Bacteria</taxon>
        <taxon>Bacillati</taxon>
        <taxon>Bacillota</taxon>
        <taxon>Clostridia</taxon>
        <taxon>Eubacteriales</taxon>
        <taxon>Oscillospiraceae</taxon>
        <taxon>Ruminococcus</taxon>
    </lineage>
</organism>
<evidence type="ECO:0000256" key="2">
    <source>
        <dbReference type="ARBA" id="ARBA00023125"/>
    </source>
</evidence>
<dbReference type="Proteomes" id="UP000019365">
    <property type="component" value="Unassembled WGS sequence"/>
</dbReference>
<protein>
    <recommendedName>
        <fullName evidence="4">HTH araC/xylS-type domain-containing protein</fullName>
    </recommendedName>
</protein>
<dbReference type="GO" id="GO:0003700">
    <property type="term" value="F:DNA-binding transcription factor activity"/>
    <property type="evidence" value="ECO:0007669"/>
    <property type="project" value="InterPro"/>
</dbReference>
<dbReference type="PANTHER" id="PTHR47504:SF5">
    <property type="entry name" value="RIGHT ORIGIN-BINDING PROTEIN"/>
    <property type="match status" value="1"/>
</dbReference>
<dbReference type="InterPro" id="IPR050959">
    <property type="entry name" value="MarA-like"/>
</dbReference>
<keyword evidence="2" id="KW-0238">DNA-binding</keyword>
<dbReference type="InterPro" id="IPR018060">
    <property type="entry name" value="HTH_AraC"/>
</dbReference>
<gene>
    <name evidence="5" type="ORF">RF007C_03535</name>
</gene>
<accession>W7UFN0</accession>
<dbReference type="AlphaFoldDB" id="W7UFN0"/>
<sequence length="286" mass="34035">MKDNILENALSIIDKNIRLDHKEITRKIYAETNYCDQDYNKFLAVISSGDLTLKDYIRKRRLYLAADELINNPDKSIVDISSEFGYSEQTAFTRAIKREFNKTPTEIRKNQKPVPDVRKILENHLANKSRLDSILDRFESDNLSNTDWDYFETFIHATDEYGFDTSTCCLISELSERLSVPFAHLLERCFDMMIDYNQYSEDYMTEKLDFMEEAGIESEDELKKLCHHYDCKWYELSFGKVQMYRLGIDSPEELTKIWNYYNCKWIMGEPYPITKQMVQDYRKKTK</sequence>
<dbReference type="EMBL" id="ATAX01000022">
    <property type="protein sequence ID" value="EWM53996.1"/>
    <property type="molecule type" value="Genomic_DNA"/>
</dbReference>
<dbReference type="PATRIC" id="fig|1341157.4.peg.1358"/>
<dbReference type="Gene3D" id="1.10.10.60">
    <property type="entry name" value="Homeodomain-like"/>
    <property type="match status" value="1"/>
</dbReference>
<evidence type="ECO:0000313" key="5">
    <source>
        <dbReference type="EMBL" id="EWM53996.1"/>
    </source>
</evidence>
<dbReference type="InterPro" id="IPR009057">
    <property type="entry name" value="Homeodomain-like_sf"/>
</dbReference>
<comment type="caution">
    <text evidence="5">The sequence shown here is derived from an EMBL/GenBank/DDBJ whole genome shotgun (WGS) entry which is preliminary data.</text>
</comment>
<evidence type="ECO:0000259" key="4">
    <source>
        <dbReference type="PROSITE" id="PS01124"/>
    </source>
</evidence>
<keyword evidence="6" id="KW-1185">Reference proteome</keyword>
<dbReference type="SUPFAM" id="SSF46689">
    <property type="entry name" value="Homeodomain-like"/>
    <property type="match status" value="1"/>
</dbReference>
<dbReference type="GO" id="GO:0043565">
    <property type="term" value="F:sequence-specific DNA binding"/>
    <property type="evidence" value="ECO:0007669"/>
    <property type="project" value="InterPro"/>
</dbReference>
<keyword evidence="1" id="KW-0805">Transcription regulation</keyword>
<dbReference type="PROSITE" id="PS00041">
    <property type="entry name" value="HTH_ARAC_FAMILY_1"/>
    <property type="match status" value="1"/>
</dbReference>
<dbReference type="OrthoDB" id="9801123at2"/>
<keyword evidence="3" id="KW-0804">Transcription</keyword>
<dbReference type="eggNOG" id="COG2207">
    <property type="taxonomic scope" value="Bacteria"/>
</dbReference>
<feature type="domain" description="HTH araC/xylS-type" evidence="4">
    <location>
        <begin position="7"/>
        <end position="110"/>
    </location>
</feature>
<dbReference type="RefSeq" id="WP_028514503.1">
    <property type="nucleotide sequence ID" value="NZ_ATAX01000022.1"/>
</dbReference>
<evidence type="ECO:0000256" key="3">
    <source>
        <dbReference type="ARBA" id="ARBA00023163"/>
    </source>
</evidence>
<reference evidence="5 6" key="1">
    <citation type="journal article" date="2014" name="PLoS ONE">
        <title>Rumen cellulosomics: divergent fiber-degrading strategies revealed by comparative genome-wide analysis of six ruminococcal strains.</title>
        <authorList>
            <person name="Dassa B."/>
            <person name="Borovok I."/>
            <person name="Ruimy-Israeli V."/>
            <person name="Lamed R."/>
            <person name="Flint H.J."/>
            <person name="Duncan S.H."/>
            <person name="Henrissat B."/>
            <person name="Coutinho P."/>
            <person name="Morrison M."/>
            <person name="Mosoni P."/>
            <person name="Yeoman C.J."/>
            <person name="White B.A."/>
            <person name="Bayer E.A."/>
        </authorList>
    </citation>
    <scope>NUCLEOTIDE SEQUENCE [LARGE SCALE GENOMIC DNA]</scope>
    <source>
        <strain evidence="5 6">007c</strain>
    </source>
</reference>
<dbReference type="PANTHER" id="PTHR47504">
    <property type="entry name" value="RIGHT ORIGIN-BINDING PROTEIN"/>
    <property type="match status" value="1"/>
</dbReference>